<evidence type="ECO:0000313" key="2">
    <source>
        <dbReference type="Proteomes" id="UP000005141"/>
    </source>
</evidence>
<protein>
    <submittedName>
        <fullName evidence="1">Uncharacterized protein</fullName>
    </submittedName>
</protein>
<proteinExistence type="predicted"/>
<comment type="caution">
    <text evidence="1">The sequence shown here is derived from an EMBL/GenBank/DDBJ whole genome shotgun (WGS) entry which is preliminary data.</text>
</comment>
<dbReference type="EMBL" id="ADGI01000069">
    <property type="protein sequence ID" value="EGV28696.1"/>
    <property type="molecule type" value="Genomic_DNA"/>
</dbReference>
<dbReference type="Proteomes" id="UP000005141">
    <property type="component" value="Unassembled WGS sequence"/>
</dbReference>
<gene>
    <name evidence="1" type="ORF">HMPREF9431_02476</name>
</gene>
<dbReference type="PATRIC" id="fig|702438.4.peg.2583"/>
<dbReference type="GeneID" id="95427145"/>
<dbReference type="RefSeq" id="WP_004381577.1">
    <property type="nucleotide sequence ID" value="NZ_JH114218.1"/>
</dbReference>
<reference evidence="1 2" key="1">
    <citation type="submission" date="2011-07" db="EMBL/GenBank/DDBJ databases">
        <title>The Genome Sequence of Prevotella oulorum F0390.</title>
        <authorList>
            <consortium name="The Broad Institute Genome Sequencing Platform"/>
            <consortium name="The Broad Institute Genome Sequencing Center for Infectious Disease"/>
            <person name="Earl A."/>
            <person name="Ward D."/>
            <person name="Feldgarden M."/>
            <person name="Gevers D."/>
            <person name="Izard J."/>
            <person name="Ganesan A."/>
            <person name="Baranova O.V."/>
            <person name="Blanton J.M."/>
            <person name="Tanner A.C."/>
            <person name="Dewhirst F.E."/>
            <person name="Young S.K."/>
            <person name="Zeng Q."/>
            <person name="Gargeya S."/>
            <person name="Fitzgerald M."/>
            <person name="Haas B."/>
            <person name="Abouelleil A."/>
            <person name="Alvarado L."/>
            <person name="Arachchi H.M."/>
            <person name="Berlin A."/>
            <person name="Brown A."/>
            <person name="Chapman S.B."/>
            <person name="Chen Z."/>
            <person name="Dunbar C."/>
            <person name="Freedman E."/>
            <person name="Gearin G."/>
            <person name="Gellesch M."/>
            <person name="Goldberg J."/>
            <person name="Griggs A."/>
            <person name="Gujja S."/>
            <person name="Heiman D."/>
            <person name="Howarth C."/>
            <person name="Larson L."/>
            <person name="Lui A."/>
            <person name="MacDonald P.J.P."/>
            <person name="Mehta T."/>
            <person name="Montmayeur A."/>
            <person name="Murphy C."/>
            <person name="Neiman D."/>
            <person name="Pearson M."/>
            <person name="Priest M."/>
            <person name="Roberts A."/>
            <person name="Saif S."/>
            <person name="Shea T."/>
            <person name="Shenoy N."/>
            <person name="Sisk P."/>
            <person name="Stolte C."/>
            <person name="Sykes S."/>
            <person name="Wortman J."/>
            <person name="Nusbaum C."/>
            <person name="Birren B."/>
        </authorList>
    </citation>
    <scope>NUCLEOTIDE SEQUENCE [LARGE SCALE GENOMIC DNA]</scope>
    <source>
        <strain evidence="1 2">F0390</strain>
    </source>
</reference>
<sequence length="432" mass="47517">GVFTPDAGQKLLLDPGTYDFTCFSEPVVYDEPNNRLVVDNWLTKSPTIGHVQATITGDDYEVVFNMEHKSARVRLNITSDILSENTPIDAYLQGTTFLTGYWVQDWYTAYSGALNNTGNFWYNTPQPLAFTNIAPVTTQAGTTCTSAYGYMLPSTTPYNSLRDYTLHFTAGTIGGAPLAIKTLDLSGATFPTGFQWDYNQSITINVNVKGQLYLFEDGKARVLAGRGTHTPIGLVIQQSWGDKEGTACGLTPVGSFSIYDIIGNSTVESNVTPSPASFEEAAKDMNGYQWTYSPDLQGNVRANDPINNTVFYKVARYSPGVSVASNVGKWYLPALGELVKLIQLFDKSYTPKNAEIWSGRYTGFTAKFKKAFQAANPSTDFSGNVWPTSTQMKLGSSYPYTYFGIWDSEAVVFGSDGTGWDSRVLVPFVHYK</sequence>
<evidence type="ECO:0000313" key="1">
    <source>
        <dbReference type="EMBL" id="EGV28696.1"/>
    </source>
</evidence>
<dbReference type="AlphaFoldDB" id="G1WF75"/>
<feature type="non-terminal residue" evidence="1">
    <location>
        <position position="1"/>
    </location>
</feature>
<dbReference type="HOGENOM" id="CLU_633915_0_0_10"/>
<keyword evidence="2" id="KW-1185">Reference proteome</keyword>
<accession>G1WF75</accession>
<organism evidence="1 2">
    <name type="scientific">Segatella oulorum F0390</name>
    <dbReference type="NCBI Taxonomy" id="702438"/>
    <lineage>
        <taxon>Bacteria</taxon>
        <taxon>Pseudomonadati</taxon>
        <taxon>Bacteroidota</taxon>
        <taxon>Bacteroidia</taxon>
        <taxon>Bacteroidales</taxon>
        <taxon>Prevotellaceae</taxon>
        <taxon>Segatella</taxon>
    </lineage>
</organism>
<name>G1WF75_9BACT</name>